<gene>
    <name evidence="10 11" type="primary">vpu</name>
</gene>
<accession>A0FEF9</accession>
<evidence type="ECO:0000313" key="11">
    <source>
        <dbReference type="EMBL" id="ABJ97991.1"/>
    </source>
</evidence>
<dbReference type="Pfam" id="PF00558">
    <property type="entry name" value="Vpu"/>
    <property type="match status" value="1"/>
</dbReference>
<evidence type="ECO:0000256" key="1">
    <source>
        <dbReference type="ARBA" id="ARBA00022448"/>
    </source>
</evidence>
<dbReference type="GO" id="GO:0032801">
    <property type="term" value="P:receptor catabolic process"/>
    <property type="evidence" value="ECO:0007669"/>
    <property type="project" value="InterPro"/>
</dbReference>
<keyword evidence="4 10" id="KW-0812">Transmembrane</keyword>
<keyword evidence="7 10" id="KW-0406">Ion transport</keyword>
<protein>
    <recommendedName>
        <fullName evidence="10">Protein Vpu</fullName>
    </recommendedName>
    <alternativeName>
        <fullName evidence="10">U ORF protein</fullName>
    </alternativeName>
    <alternativeName>
        <fullName evidence="10">Viral protein U</fullName>
    </alternativeName>
</protein>
<dbReference type="GO" id="GO:0005261">
    <property type="term" value="F:monoatomic cation channel activity"/>
    <property type="evidence" value="ECO:0007669"/>
    <property type="project" value="InterPro"/>
</dbReference>
<dbReference type="GO" id="GO:0033644">
    <property type="term" value="C:host cell membrane"/>
    <property type="evidence" value="ECO:0007669"/>
    <property type="project" value="UniProtKB-SubCell"/>
</dbReference>
<keyword evidence="1 10" id="KW-0813">Transport</keyword>
<dbReference type="InterPro" id="IPR008187">
    <property type="entry name" value="Vpu"/>
</dbReference>
<proteinExistence type="inferred from homology"/>
<evidence type="ECO:0000256" key="8">
    <source>
        <dbReference type="ARBA" id="ARBA00023136"/>
    </source>
</evidence>
<keyword evidence="2" id="KW-0597">Phosphoprotein</keyword>
<sequence>MQSLQIVAVVALVVGAIIAIVVWTIVFIEYKKILRQKK</sequence>
<evidence type="ECO:0000256" key="3">
    <source>
        <dbReference type="ARBA" id="ARBA00022581"/>
    </source>
</evidence>
<evidence type="ECO:0000256" key="2">
    <source>
        <dbReference type="ARBA" id="ARBA00022553"/>
    </source>
</evidence>
<comment type="subcellular location">
    <subcellularLocation>
        <location evidence="10">Host membrane</location>
        <topology evidence="10">Single-pass type I membrane protein</topology>
    </subcellularLocation>
</comment>
<evidence type="ECO:0000256" key="9">
    <source>
        <dbReference type="ARBA" id="ARBA00023303"/>
    </source>
</evidence>
<keyword evidence="8 10" id="KW-0472">Membrane</keyword>
<keyword evidence="3 10" id="KW-0945">Host-virus interaction</keyword>
<feature type="transmembrane region" description="Helical" evidence="10">
    <location>
        <begin position="6"/>
        <end position="28"/>
    </location>
</feature>
<evidence type="ECO:0000256" key="10">
    <source>
        <dbReference type="RuleBase" id="RU364058"/>
    </source>
</evidence>
<keyword evidence="5 10" id="KW-0053">Apoptosis</keyword>
<organismHost>
    <name type="scientific">Homo sapiens</name>
    <name type="common">Human</name>
    <dbReference type="NCBI Taxonomy" id="9606"/>
</organismHost>
<dbReference type="EMBL" id="DQ987963">
    <property type="protein sequence ID" value="ABJ97991.1"/>
    <property type="molecule type" value="Genomic_DNA"/>
</dbReference>
<evidence type="ECO:0000256" key="5">
    <source>
        <dbReference type="ARBA" id="ARBA00022703"/>
    </source>
</evidence>
<comment type="function">
    <text evidence="10">Enhances virion budding, by targeting human CD4 and Tetherin/BST2 to proteasome degradation. Degradation of CD4 prevents any unwanted premature interactions between viral Env and its receptor human CD4 in the endoplasmic reticulum. Degradation of antiretroviral protein Tetherin/BST2 is important for virion budding, as BST2 tethers new viral particles to the host cell membrane. Mechanistically, Vpu bridges either CD4 or BST2 to BTRC, a substrate recognition subunit of the Skp1/Cullin/F-box protein E3 ubiquitin ligase, induces their ubiquitination and subsequent proteasomal degradation. The alteration of the E3 ligase specificity by Vpu seems to interfere with the degradation of host IKBKB, leading to NF-kappa-B down-regulation and subsequent apoptosis. Acts as a viroporin that forms an oligomeric ion channel in membranes. Modulates the host DNA repair mechanisms to promote degradation of nuclear viral cDNA in cells that are already productively infected in order to suppress immune sensing and proviral hyper-integration (superinfection). Manipulates PML-NBs and modulates SUMOylation of host BLM protein thereby enhancing its DNA-end processing activity toward viral unintegrated linear DNA. Also inhibits RAD52-mediated homologous repair of viral cDNA, preventing the generation of dead-end circular forms of single copies of the long terminal repeat and permitting sustained nucleolytic attack.</text>
</comment>
<evidence type="ECO:0000256" key="7">
    <source>
        <dbReference type="ARBA" id="ARBA00023065"/>
    </source>
</evidence>
<dbReference type="GO" id="GO:0019076">
    <property type="term" value="P:viral release from host cell"/>
    <property type="evidence" value="ECO:0007669"/>
    <property type="project" value="UniProtKB-UniRule"/>
</dbReference>
<organism evidence="11">
    <name type="scientific">Human immunodeficiency virus type 1</name>
    <name type="common">HIV-1</name>
    <dbReference type="NCBI Taxonomy" id="11676"/>
    <lineage>
        <taxon>Viruses</taxon>
        <taxon>Riboviria</taxon>
        <taxon>Pararnavirae</taxon>
        <taxon>Artverviricota</taxon>
        <taxon>Revtraviricetes</taxon>
        <taxon>Ortervirales</taxon>
        <taxon>Retroviridae</taxon>
        <taxon>Orthoretrovirinae</taxon>
        <taxon>Lentivirus</taxon>
        <taxon>Lentivirus humimdef1</taxon>
    </lineage>
</organism>
<reference evidence="11" key="1">
    <citation type="journal article" date="2011" name="Peptides">
        <title>Sequence variations of Env signal peptide alleles in different clinical stages of HIV infection.</title>
        <authorList>
            <person name="da Silva J.X."/>
            <person name="Franco O.L."/>
            <person name="Lemos M.A."/>
            <person name="Gondim M.V."/>
            <person name="Prosdocimi F."/>
            <person name="Arganaraz E.R."/>
        </authorList>
    </citation>
    <scope>NUCLEOTIDE SEQUENCE</scope>
</reference>
<evidence type="ECO:0000256" key="6">
    <source>
        <dbReference type="ARBA" id="ARBA00022870"/>
    </source>
</evidence>
<keyword evidence="6 10" id="KW-1043">Host membrane</keyword>
<keyword evidence="10" id="KW-1133">Transmembrane helix</keyword>
<keyword evidence="9 10" id="KW-0407">Ion channel</keyword>
<name>A0FEF9_HV1</name>
<comment type="similarity">
    <text evidence="10">Belongs to the HIV-1 VPU protein family.</text>
</comment>
<evidence type="ECO:0000256" key="4">
    <source>
        <dbReference type="ARBA" id="ARBA00022692"/>
    </source>
</evidence>